<keyword evidence="2" id="KW-1185">Reference proteome</keyword>
<reference evidence="1 2" key="1">
    <citation type="submission" date="2022-04" db="EMBL/GenBank/DDBJ databases">
        <title>Genome sequence of C. roseum typestrain.</title>
        <authorList>
            <person name="Poehlein A."/>
            <person name="Schoch T."/>
            <person name="Duerre P."/>
            <person name="Daniel R."/>
        </authorList>
    </citation>
    <scope>NUCLEOTIDE SEQUENCE [LARGE SCALE GENOMIC DNA]</scope>
    <source>
        <strain evidence="1 2">DSM 7320</strain>
    </source>
</reference>
<protein>
    <submittedName>
        <fullName evidence="1">Uncharacterized protein</fullName>
    </submittedName>
</protein>
<dbReference type="RefSeq" id="WP_242950781.1">
    <property type="nucleotide sequence ID" value="NZ_CP096983.1"/>
</dbReference>
<organism evidence="1 2">
    <name type="scientific">Clostridium felsineum</name>
    <dbReference type="NCBI Taxonomy" id="36839"/>
    <lineage>
        <taxon>Bacteria</taxon>
        <taxon>Bacillati</taxon>
        <taxon>Bacillota</taxon>
        <taxon>Clostridia</taxon>
        <taxon>Eubacteriales</taxon>
        <taxon>Clostridiaceae</taxon>
        <taxon>Clostridium</taxon>
    </lineage>
</organism>
<sequence length="435" mass="48817">MGKIGISTGEMESLAMEISQSRSKLEEVKRNLNSAINSFSLKNKSKSTEIELTNLHNKLKEINSLEDKMEKMNSNVIYVITKFTEMDKNCASRIKSSGYDYRKKIGLLTLGEKIGDNPVGNAIDSAESWYDRNKFIVKKVGTIVLETVAIGVCIWALPEAVAAWGFWEFLGATGAVFSVDNIVTASTSIYQREVQKKSEEDSTGIDMYQTVFGGLGWYGAKAFGAKDPSYWCSSFKTFYDRMSGTITVLNMAHGCTSIVDDYNKLPNLKIKASSADQTLKTMQDAEKIHKDAMLINQNKINEINNAKKEVIDLKKLKSSIGKSNFEPYKNKFYNDKNLLKRDANKLPQLQQDLLKQQDELGILKKNTLKAQNVSTERIKDLNDTYKDIKANKYNIPAGFVLYNTEGTKDSFHFSYVPEEVKSIEGGIKSIFGGKK</sequence>
<accession>A0A1S8MGM1</accession>
<proteinExistence type="predicted"/>
<gene>
    <name evidence="1" type="ORF">CROST_035780</name>
</gene>
<evidence type="ECO:0000313" key="1">
    <source>
        <dbReference type="EMBL" id="URZ12833.1"/>
    </source>
</evidence>
<dbReference type="KEGG" id="crw:CROST_035780"/>
<dbReference type="Proteomes" id="UP000190951">
    <property type="component" value="Chromosome"/>
</dbReference>
<dbReference type="AlphaFoldDB" id="A0A1S8MGM1"/>
<dbReference type="EMBL" id="CP096983">
    <property type="protein sequence ID" value="URZ12833.1"/>
    <property type="molecule type" value="Genomic_DNA"/>
</dbReference>
<name>A0A1S8MGM1_9CLOT</name>
<evidence type="ECO:0000313" key="2">
    <source>
        <dbReference type="Proteomes" id="UP000190951"/>
    </source>
</evidence>
<dbReference type="STRING" id="84029.CROST_38920"/>